<dbReference type="InterPro" id="IPR035466">
    <property type="entry name" value="GlmS/AgaS_SIS"/>
</dbReference>
<dbReference type="SUPFAM" id="SSF53697">
    <property type="entry name" value="SIS domain"/>
    <property type="match status" value="1"/>
</dbReference>
<dbReference type="CDD" id="cd05008">
    <property type="entry name" value="SIS_GlmS_GlmD_1"/>
    <property type="match status" value="1"/>
</dbReference>
<dbReference type="GO" id="GO:0004360">
    <property type="term" value="F:glutamine-fructose-6-phosphate transaminase (isomerizing) activity"/>
    <property type="evidence" value="ECO:0007669"/>
    <property type="project" value="TreeGrafter"/>
</dbReference>
<dbReference type="Gene3D" id="3.40.50.10490">
    <property type="entry name" value="Glucose-6-phosphate isomerase like protein, domain 1"/>
    <property type="match status" value="2"/>
</dbReference>
<comment type="caution">
    <text evidence="3">The sequence shown here is derived from an EMBL/GenBank/DDBJ whole genome shotgun (WGS) entry which is preliminary data.</text>
</comment>
<feature type="domain" description="SIS" evidence="2">
    <location>
        <begin position="35"/>
        <end position="178"/>
    </location>
</feature>
<protein>
    <submittedName>
        <fullName evidence="3">Glucoselysine-6-phosphate deglycase</fullName>
    </submittedName>
</protein>
<evidence type="ECO:0000259" key="2">
    <source>
        <dbReference type="PROSITE" id="PS51464"/>
    </source>
</evidence>
<dbReference type="AlphaFoldDB" id="A0A4R3YTL3"/>
<keyword evidence="4" id="KW-1185">Reference proteome</keyword>
<dbReference type="GeneID" id="98916138"/>
<evidence type="ECO:0000313" key="4">
    <source>
        <dbReference type="Proteomes" id="UP000295515"/>
    </source>
</evidence>
<dbReference type="InterPro" id="IPR046348">
    <property type="entry name" value="SIS_dom_sf"/>
</dbReference>
<organism evidence="3 4">
    <name type="scientific">Longibaculum muris</name>
    <dbReference type="NCBI Taxonomy" id="1796628"/>
    <lineage>
        <taxon>Bacteria</taxon>
        <taxon>Bacillati</taxon>
        <taxon>Bacillota</taxon>
        <taxon>Erysipelotrichia</taxon>
        <taxon>Erysipelotrichales</taxon>
        <taxon>Coprobacillaceae</taxon>
        <taxon>Longibaculum</taxon>
    </lineage>
</organism>
<keyword evidence="1" id="KW-0677">Repeat</keyword>
<dbReference type="GO" id="GO:0006047">
    <property type="term" value="P:UDP-N-acetylglucosamine metabolic process"/>
    <property type="evidence" value="ECO:0007669"/>
    <property type="project" value="TreeGrafter"/>
</dbReference>
<dbReference type="PANTHER" id="PTHR10937">
    <property type="entry name" value="GLUCOSAMINE--FRUCTOSE-6-PHOSPHATE AMINOTRANSFERASE, ISOMERIZING"/>
    <property type="match status" value="1"/>
</dbReference>
<dbReference type="Pfam" id="PF01380">
    <property type="entry name" value="SIS"/>
    <property type="match status" value="1"/>
</dbReference>
<dbReference type="GO" id="GO:0097367">
    <property type="term" value="F:carbohydrate derivative binding"/>
    <property type="evidence" value="ECO:0007669"/>
    <property type="project" value="InterPro"/>
</dbReference>
<gene>
    <name evidence="3" type="ORF">EDD60_11945</name>
</gene>
<dbReference type="PANTHER" id="PTHR10937:SF17">
    <property type="entry name" value="GLUCOSAMINE-FRUCTOSE-6-PHOSPHATE AMINOTRANSFERASE"/>
    <property type="match status" value="1"/>
</dbReference>
<dbReference type="GO" id="GO:0006002">
    <property type="term" value="P:fructose 6-phosphate metabolic process"/>
    <property type="evidence" value="ECO:0007669"/>
    <property type="project" value="TreeGrafter"/>
</dbReference>
<sequence>MDKEKMQPTMLTYIKETPAQLAYNNEHSKEITKQLVDLYLKKDYQTIWIIACGSSFNGAQCAKPFIMKYLNCDVKIVPPNSFVYHDHHLNENDLAFVVSQSGCSTNSIEALKKLKELGHLAIGLTGNINSDFKDWSDLLIDYSVGKETVGYVTKGVATLAQFLMLFALEAALAKQKISIEDYEKVMKELHEVPARHETIQKETFDFYQRNKAALTSMSVSYTCGFIQGYGIACEGALKIGETVQIPSFAYEAEEFIHGPNLQLTPNYTLYFIDDFACGSERLLQIYQAAHSVSERVFAITNSPIVDDQHAIRLPFDIQEPLLTPLYVLPFFQIIAYQVTSDLNKWNKHPMFADFKKYADSKTKTIKSIMVD</sequence>
<dbReference type="EMBL" id="SMCQ01000019">
    <property type="protein sequence ID" value="TCV95058.1"/>
    <property type="molecule type" value="Genomic_DNA"/>
</dbReference>
<proteinExistence type="predicted"/>
<accession>A0A4R3YTL3</accession>
<evidence type="ECO:0000256" key="1">
    <source>
        <dbReference type="ARBA" id="ARBA00022737"/>
    </source>
</evidence>
<dbReference type="RefSeq" id="WP_207905327.1">
    <property type="nucleotide sequence ID" value="NZ_JANKBF010000017.1"/>
</dbReference>
<dbReference type="InterPro" id="IPR001347">
    <property type="entry name" value="SIS_dom"/>
</dbReference>
<name>A0A4R3YTL3_9FIRM</name>
<reference evidence="3 4" key="1">
    <citation type="submission" date="2019-03" db="EMBL/GenBank/DDBJ databases">
        <title>Genomic Encyclopedia of Type Strains, Phase IV (KMG-IV): sequencing the most valuable type-strain genomes for metagenomic binning, comparative biology and taxonomic classification.</title>
        <authorList>
            <person name="Goeker M."/>
        </authorList>
    </citation>
    <scope>NUCLEOTIDE SEQUENCE [LARGE SCALE GENOMIC DNA]</scope>
    <source>
        <strain evidence="3 4">DSM 29487</strain>
    </source>
</reference>
<evidence type="ECO:0000313" key="3">
    <source>
        <dbReference type="EMBL" id="TCV95058.1"/>
    </source>
</evidence>
<dbReference type="Proteomes" id="UP000295515">
    <property type="component" value="Unassembled WGS sequence"/>
</dbReference>
<dbReference type="PROSITE" id="PS51464">
    <property type="entry name" value="SIS"/>
    <property type="match status" value="1"/>
</dbReference>
<dbReference type="GO" id="GO:0006487">
    <property type="term" value="P:protein N-linked glycosylation"/>
    <property type="evidence" value="ECO:0007669"/>
    <property type="project" value="TreeGrafter"/>
</dbReference>